<evidence type="ECO:0000256" key="1">
    <source>
        <dbReference type="ARBA" id="ARBA00004141"/>
    </source>
</evidence>
<evidence type="ECO:0000256" key="3">
    <source>
        <dbReference type="ARBA" id="ARBA00022989"/>
    </source>
</evidence>
<accession>A0A2L1TYB3</accession>
<sequence length="121" mass="14345">MSQTRKKRKLKRFMGQLDIQLMVLPAMLFIFIFSYIPMDGVLMAFQDFSIFHGFFTSLLGWIQTFHHVFRITEFFNIMRNTMVIALLKFCIGFPAPILLALILNEVRSIFFLLQIFLIKQK</sequence>
<proteinExistence type="predicted"/>
<keyword evidence="2 5" id="KW-0812">Transmembrane</keyword>
<evidence type="ECO:0000256" key="5">
    <source>
        <dbReference type="SAM" id="Phobius"/>
    </source>
</evidence>
<evidence type="ECO:0000313" key="6">
    <source>
        <dbReference type="EMBL" id="AVF25671.1"/>
    </source>
</evidence>
<evidence type="ECO:0000313" key="9">
    <source>
        <dbReference type="Proteomes" id="UP000464330"/>
    </source>
</evidence>
<gene>
    <name evidence="6" type="ORF">ERICIII_01483</name>
    <name evidence="7" type="ORF">ERICV_01586</name>
</gene>
<dbReference type="GO" id="GO:0016020">
    <property type="term" value="C:membrane"/>
    <property type="evidence" value="ECO:0007669"/>
    <property type="project" value="UniProtKB-SubCell"/>
</dbReference>
<feature type="transmembrane region" description="Helical" evidence="5">
    <location>
        <begin position="81"/>
        <end position="103"/>
    </location>
</feature>
<dbReference type="Proteomes" id="UP000239833">
    <property type="component" value="Chromosome"/>
</dbReference>
<keyword evidence="4 5" id="KW-0472">Membrane</keyword>
<dbReference type="EMBL" id="CP019717">
    <property type="protein sequence ID" value="QHZ50744.1"/>
    <property type="molecule type" value="Genomic_DNA"/>
</dbReference>
<accession>A0A8B6WWB4</accession>
<evidence type="ECO:0000256" key="4">
    <source>
        <dbReference type="ARBA" id="ARBA00023136"/>
    </source>
</evidence>
<dbReference type="STRING" id="147375.BXP28_00715"/>
<evidence type="ECO:0000313" key="7">
    <source>
        <dbReference type="EMBL" id="QHZ50744.1"/>
    </source>
</evidence>
<name>A0A2L1TYB3_9BACL</name>
<dbReference type="InterPro" id="IPR035906">
    <property type="entry name" value="MetI-like_sf"/>
</dbReference>
<evidence type="ECO:0000256" key="2">
    <source>
        <dbReference type="ARBA" id="ARBA00022692"/>
    </source>
</evidence>
<reference evidence="8" key="1">
    <citation type="submission" date="2017-02" db="EMBL/GenBank/DDBJ databases">
        <title>Delineation of Paenibacillus larvae strains originating from foulbrood outbreaks.</title>
        <authorList>
            <person name="Beims H."/>
            <person name="Bunk B."/>
            <person name="Sproeer C."/>
            <person name="Mohr K.I."/>
            <person name="Pradella S."/>
            <person name="Guenther G."/>
            <person name="Rohde M."/>
            <person name="von der Ohe W."/>
            <person name="Steinert M."/>
        </authorList>
    </citation>
    <scope>NUCLEOTIDE SEQUENCE [LARGE SCALE GENOMIC DNA]</scope>
    <source>
        <strain evidence="8">Eric_III</strain>
    </source>
</reference>
<dbReference type="EMBL" id="CP019655">
    <property type="protein sequence ID" value="AVF25671.1"/>
    <property type="molecule type" value="Genomic_DNA"/>
</dbReference>
<protein>
    <submittedName>
        <fullName evidence="6">Permease-like protein</fullName>
    </submittedName>
</protein>
<comment type="subcellular location">
    <subcellularLocation>
        <location evidence="1">Membrane</location>
        <topology evidence="1">Multi-pass membrane protein</topology>
    </subcellularLocation>
</comment>
<dbReference type="PANTHER" id="PTHR43496">
    <property type="entry name" value="PROTEIN LPLB"/>
    <property type="match status" value="1"/>
</dbReference>
<keyword evidence="3 5" id="KW-1133">Transmembrane helix</keyword>
<dbReference type="AlphaFoldDB" id="A0A2L1TYB3"/>
<accession>A0A6C0QPV9</accession>
<dbReference type="Proteomes" id="UP000464330">
    <property type="component" value="Chromosome"/>
</dbReference>
<feature type="transmembrane region" description="Helical" evidence="5">
    <location>
        <begin position="21"/>
        <end position="38"/>
    </location>
</feature>
<feature type="transmembrane region" description="Helical" evidence="5">
    <location>
        <begin position="50"/>
        <end position="69"/>
    </location>
</feature>
<dbReference type="SUPFAM" id="SSF161098">
    <property type="entry name" value="MetI-like"/>
    <property type="match status" value="1"/>
</dbReference>
<dbReference type="Gene3D" id="1.10.3720.10">
    <property type="entry name" value="MetI-like"/>
    <property type="match status" value="1"/>
</dbReference>
<reference evidence="6 9" key="2">
    <citation type="journal article" date="2020" name="Int. J. Med. Microbiol.">
        <title>Discovery of Paenibacillus larvae ERIC V: Phenotypic and genomic comparison to genotypes ERIC I-IV reveal different inventories of virulence factors which correlate with epidemiological prevalences of American Foulbrood.</title>
        <authorList>
            <person name="Beims H."/>
            <person name="Bunk B."/>
            <person name="Erler S."/>
            <person name="Mohr K.I."/>
            <person name="Sproer C."/>
            <person name="Pradella S."/>
            <person name="Gunther G."/>
            <person name="Rohde M."/>
            <person name="von der Ohe W."/>
            <person name="Steinert M."/>
        </authorList>
    </citation>
    <scope>NUCLEOTIDE SEQUENCE</scope>
    <source>
        <strain evidence="6">Eric_III</strain>
        <strain evidence="7">Eric_V</strain>
    </source>
</reference>
<evidence type="ECO:0000313" key="8">
    <source>
        <dbReference type="Proteomes" id="UP000239833"/>
    </source>
</evidence>
<organism evidence="6 8">
    <name type="scientific">Paenibacillus larvae subsp. larvae</name>
    <dbReference type="NCBI Taxonomy" id="147375"/>
    <lineage>
        <taxon>Bacteria</taxon>
        <taxon>Bacillati</taxon>
        <taxon>Bacillota</taxon>
        <taxon>Bacilli</taxon>
        <taxon>Bacillales</taxon>
        <taxon>Paenibacillaceae</taxon>
        <taxon>Paenibacillus</taxon>
    </lineage>
</organism>
<dbReference type="PANTHER" id="PTHR43496:SF1">
    <property type="entry name" value="POLYGALACTURONAN_RHAMNOGALACTURONAN TRANSPORT SYSTEM PERMEASE PROTEIN YTEP"/>
    <property type="match status" value="1"/>
</dbReference>